<evidence type="ECO:0000259" key="4">
    <source>
        <dbReference type="Pfam" id="PF20160"/>
    </source>
</evidence>
<evidence type="ECO:0000313" key="7">
    <source>
        <dbReference type="Proteomes" id="UP000288805"/>
    </source>
</evidence>
<accession>A0A438FNU4</accession>
<evidence type="ECO:0000256" key="3">
    <source>
        <dbReference type="ARBA" id="ARBA00022821"/>
    </source>
</evidence>
<sequence>MDLPRNCYENNDFLGIAICCVYAPLDECEDIPENDFAHKSENESDDEALNEYDDFLEAESSISTELECQLSLHDRYGFSTLCVQHLSFRTTCKCYHDGGGSEQMWVIFYPKAAILESCHTNPSIFLGAIFMGCRNHFKYFPEILENMENLRQLHLNGTAIKELPSSIERLNRLQVLNLGRCKNLVTLPESICLCSLKELDLIYSKLMQGVVLSDICCLYSVEVLDLSFCGIDEGGIPTEICQLSSLQELLLIGNLFRSIPAGINQLSRLRLLVLGNCQELRQIPVLPSSLRVLDVQSCKRLETSSGLLWSSLFNCFKSLIQDLECKIYPLEKPFARVNLIISESCGIPNWISHHKKGAEVVAKLPQNWYKNDDLLGFVLYSVYYPLDNESEETLENDATYFEYGLTLRGHEIQFVDKLQFYPSFYGNVVPYMWMIYYPKYEIGKKYHSNKWRQLTASFCGYLRGKAVKVEECGIHLIYAHDHEQNHGKAMISTFAGNVKRMCNPYGSFV</sequence>
<dbReference type="InterPro" id="IPR058546">
    <property type="entry name" value="RPS4B/Roq1-like_LRR"/>
</dbReference>
<dbReference type="InterPro" id="IPR045344">
    <property type="entry name" value="C-JID"/>
</dbReference>
<dbReference type="SUPFAM" id="SSF52058">
    <property type="entry name" value="L domain-like"/>
    <property type="match status" value="1"/>
</dbReference>
<name>A0A438FNU4_VITVI</name>
<dbReference type="PANTHER" id="PTHR45752:SF187">
    <property type="entry name" value="LEUCINE-RICH REPEAT AND IQ DOMAIN-CONTAINING PROTEIN 4"/>
    <property type="match status" value="1"/>
</dbReference>
<dbReference type="InterPro" id="IPR050715">
    <property type="entry name" value="LRR-SigEffector_domain"/>
</dbReference>
<dbReference type="PANTHER" id="PTHR45752">
    <property type="entry name" value="LEUCINE-RICH REPEAT-CONTAINING"/>
    <property type="match status" value="1"/>
</dbReference>
<dbReference type="Gene3D" id="3.80.10.10">
    <property type="entry name" value="Ribonuclease Inhibitor"/>
    <property type="match status" value="1"/>
</dbReference>
<dbReference type="Proteomes" id="UP000288805">
    <property type="component" value="Unassembled WGS sequence"/>
</dbReference>
<feature type="domain" description="Disease resistance protein RPS4B/Roq1-like leucine-rich repeats" evidence="5">
    <location>
        <begin position="137"/>
        <end position="307"/>
    </location>
</feature>
<keyword evidence="2" id="KW-0677">Repeat</keyword>
<dbReference type="Pfam" id="PF23286">
    <property type="entry name" value="LRR_13"/>
    <property type="match status" value="1"/>
</dbReference>
<proteinExistence type="predicted"/>
<evidence type="ECO:0000313" key="6">
    <source>
        <dbReference type="EMBL" id="RVW61591.1"/>
    </source>
</evidence>
<evidence type="ECO:0000256" key="1">
    <source>
        <dbReference type="ARBA" id="ARBA00022614"/>
    </source>
</evidence>
<gene>
    <name evidence="6" type="primary">RPS4_13</name>
    <name evidence="6" type="ORF">CK203_065334</name>
</gene>
<protein>
    <submittedName>
        <fullName evidence="6">Disease resistance protein RPS4</fullName>
    </submittedName>
</protein>
<dbReference type="InterPro" id="IPR032675">
    <property type="entry name" value="LRR_dom_sf"/>
</dbReference>
<dbReference type="AlphaFoldDB" id="A0A438FNU4"/>
<evidence type="ECO:0000256" key="2">
    <source>
        <dbReference type="ARBA" id="ARBA00022737"/>
    </source>
</evidence>
<dbReference type="Pfam" id="PF20160">
    <property type="entry name" value="C-JID"/>
    <property type="match status" value="1"/>
</dbReference>
<dbReference type="InterPro" id="IPR003591">
    <property type="entry name" value="Leu-rich_rpt_typical-subtyp"/>
</dbReference>
<feature type="domain" description="C-JID" evidence="4">
    <location>
        <begin position="346"/>
        <end position="482"/>
    </location>
</feature>
<dbReference type="EMBL" id="QGNW01000825">
    <property type="protein sequence ID" value="RVW61591.1"/>
    <property type="molecule type" value="Genomic_DNA"/>
</dbReference>
<evidence type="ECO:0000259" key="5">
    <source>
        <dbReference type="Pfam" id="PF23286"/>
    </source>
</evidence>
<comment type="caution">
    <text evidence="6">The sequence shown here is derived from an EMBL/GenBank/DDBJ whole genome shotgun (WGS) entry which is preliminary data.</text>
</comment>
<keyword evidence="3" id="KW-0611">Plant defense</keyword>
<dbReference type="SMART" id="SM00369">
    <property type="entry name" value="LRR_TYP"/>
    <property type="match status" value="2"/>
</dbReference>
<keyword evidence="1" id="KW-0433">Leucine-rich repeat</keyword>
<reference evidence="6 7" key="1">
    <citation type="journal article" date="2018" name="PLoS Genet.">
        <title>Population sequencing reveals clonal diversity and ancestral inbreeding in the grapevine cultivar Chardonnay.</title>
        <authorList>
            <person name="Roach M.J."/>
            <person name="Johnson D.L."/>
            <person name="Bohlmann J."/>
            <person name="van Vuuren H.J."/>
            <person name="Jones S.J."/>
            <person name="Pretorius I.S."/>
            <person name="Schmidt S.A."/>
            <person name="Borneman A.R."/>
        </authorList>
    </citation>
    <scope>NUCLEOTIDE SEQUENCE [LARGE SCALE GENOMIC DNA]</scope>
    <source>
        <strain evidence="7">cv. Chardonnay</strain>
        <tissue evidence="6">Leaf</tissue>
    </source>
</reference>
<organism evidence="6 7">
    <name type="scientific">Vitis vinifera</name>
    <name type="common">Grape</name>
    <dbReference type="NCBI Taxonomy" id="29760"/>
    <lineage>
        <taxon>Eukaryota</taxon>
        <taxon>Viridiplantae</taxon>
        <taxon>Streptophyta</taxon>
        <taxon>Embryophyta</taxon>
        <taxon>Tracheophyta</taxon>
        <taxon>Spermatophyta</taxon>
        <taxon>Magnoliopsida</taxon>
        <taxon>eudicotyledons</taxon>
        <taxon>Gunneridae</taxon>
        <taxon>Pentapetalae</taxon>
        <taxon>rosids</taxon>
        <taxon>Vitales</taxon>
        <taxon>Vitaceae</taxon>
        <taxon>Viteae</taxon>
        <taxon>Vitis</taxon>
    </lineage>
</organism>